<proteinExistence type="predicted"/>
<protein>
    <submittedName>
        <fullName evidence="2">Phosphotransacetylase family protein</fullName>
    </submittedName>
</protein>
<dbReference type="STRING" id="1479485.DA73_0210145"/>
<dbReference type="OrthoDB" id="9769095at2"/>
<evidence type="ECO:0000313" key="4">
    <source>
        <dbReference type="Proteomes" id="UP000029738"/>
    </source>
</evidence>
<keyword evidence="4" id="KW-1185">Reference proteome</keyword>
<dbReference type="InterPro" id="IPR050500">
    <property type="entry name" value="Phos_Acetyltrans/Butyryltrans"/>
</dbReference>
<dbReference type="PANTHER" id="PTHR43356">
    <property type="entry name" value="PHOSPHATE ACETYLTRANSFERASE"/>
    <property type="match status" value="1"/>
</dbReference>
<evidence type="ECO:0000259" key="1">
    <source>
        <dbReference type="Pfam" id="PF07085"/>
    </source>
</evidence>
<dbReference type="Pfam" id="PF07085">
    <property type="entry name" value="DRTGG"/>
    <property type="match status" value="1"/>
</dbReference>
<dbReference type="Pfam" id="PF13500">
    <property type="entry name" value="AAA_26"/>
    <property type="match status" value="1"/>
</dbReference>
<dbReference type="RefSeq" id="WP_038081574.1">
    <property type="nucleotide sequence ID" value="NZ_JHEG04000001.1"/>
</dbReference>
<gene>
    <name evidence="3" type="ORF">DA73_0210145</name>
    <name evidence="2" type="ORF">DA73_0400038705</name>
</gene>
<dbReference type="EMBL" id="JHEG04000001">
    <property type="protein sequence ID" value="KAF3890718.1"/>
    <property type="molecule type" value="Genomic_DNA"/>
</dbReference>
<dbReference type="SUPFAM" id="SSF52540">
    <property type="entry name" value="P-loop containing nucleoside triphosphate hydrolases"/>
    <property type="match status" value="1"/>
</dbReference>
<evidence type="ECO:0000313" key="2">
    <source>
        <dbReference type="EMBL" id="KAF3890718.1"/>
    </source>
</evidence>
<dbReference type="PANTHER" id="PTHR43356:SF2">
    <property type="entry name" value="PHOSPHATE ACETYLTRANSFERASE"/>
    <property type="match status" value="1"/>
</dbReference>
<dbReference type="Gene3D" id="3.40.1390.20">
    <property type="entry name" value="HprK N-terminal domain-like"/>
    <property type="match status" value="1"/>
</dbReference>
<feature type="domain" description="DRTGG" evidence="1">
    <location>
        <begin position="217"/>
        <end position="322"/>
    </location>
</feature>
<dbReference type="InterPro" id="IPR027417">
    <property type="entry name" value="P-loop_NTPase"/>
</dbReference>
<dbReference type="AlphaFoldDB" id="A0A0C1R359"/>
<dbReference type="EMBL" id="JHEG02000037">
    <property type="protein sequence ID" value="KIE11984.1"/>
    <property type="molecule type" value="Genomic_DNA"/>
</dbReference>
<sequence>MPKSTKYLLIGSTEAYCGKSATILGLSYQLQQKGLDIAYGKPLGTCWNKSSDSLLEEDVQFIKTSLNLPENRIAPTMLSLDEMTVQKCLQGFDKTDYQKSLVQQYSQMQLGDLVLLEGPGNLEEGTLFNLSLLQVADAVDASVLLVARYKSLLSVEPLISAKQLIGDRLIGVVINDIPTDQLSVVNTTMRSFLEQQGIPVLGLLPKSELLRSVSVRELAHQLNAEVLCRSDRLDLMVESLAIGAMNVNAAVKYFNMRRNMAVVTGGDRVEIQQAALETSTHCLILTGQLPPPAFILNRAEELEIPILSVDLDTLTTVEIINSAFGNVRLHEPIKVQCIRHFMAEHFDIGRLLSLLDFNPAAALQ</sequence>
<dbReference type="InterPro" id="IPR010766">
    <property type="entry name" value="DRTGG"/>
</dbReference>
<comment type="caution">
    <text evidence="3">The sequence shown here is derived from an EMBL/GenBank/DDBJ whole genome shotgun (WGS) entry which is preliminary data.</text>
</comment>
<reference evidence="3" key="1">
    <citation type="journal article" date="2015" name="Genome Announc.">
        <title>Draft Genome Sequence of Tolypothrix boutellei Strain VB521301.</title>
        <authorList>
            <person name="Chandrababunaidu M.M."/>
            <person name="Singh D."/>
            <person name="Sen D."/>
            <person name="Bhan S."/>
            <person name="Das S."/>
            <person name="Gupta A."/>
            <person name="Adhikary S.P."/>
            <person name="Tripathy S."/>
        </authorList>
    </citation>
    <scope>NUCLEOTIDE SEQUENCE</scope>
    <source>
        <strain evidence="3">VB521301</strain>
    </source>
</reference>
<dbReference type="InterPro" id="IPR028979">
    <property type="entry name" value="Ser_kin/Pase_Hpr-like_N_sf"/>
</dbReference>
<dbReference type="Proteomes" id="UP000029738">
    <property type="component" value="Unassembled WGS sequence"/>
</dbReference>
<accession>A0A0C1R359</accession>
<reference evidence="2" key="2">
    <citation type="submission" date="2019-11" db="EMBL/GenBank/DDBJ databases">
        <title>Improved Assembly of Tolypothrix boutellei genome.</title>
        <authorList>
            <person name="Sarangi A.N."/>
            <person name="Mukherjee M."/>
            <person name="Ghosh S."/>
            <person name="Singh D."/>
            <person name="Das A."/>
            <person name="Kant S."/>
            <person name="Prusty A."/>
            <person name="Tripathy S."/>
        </authorList>
    </citation>
    <scope>NUCLEOTIDE SEQUENCE</scope>
    <source>
        <strain evidence="2">VB521301</strain>
    </source>
</reference>
<evidence type="ECO:0000313" key="3">
    <source>
        <dbReference type="EMBL" id="KIE11984.1"/>
    </source>
</evidence>
<dbReference type="SUPFAM" id="SSF75138">
    <property type="entry name" value="HprK N-terminal domain-like"/>
    <property type="match status" value="1"/>
</dbReference>
<organism evidence="3">
    <name type="scientific">Tolypothrix bouteillei VB521301</name>
    <dbReference type="NCBI Taxonomy" id="1479485"/>
    <lineage>
        <taxon>Bacteria</taxon>
        <taxon>Bacillati</taxon>
        <taxon>Cyanobacteriota</taxon>
        <taxon>Cyanophyceae</taxon>
        <taxon>Nostocales</taxon>
        <taxon>Tolypothrichaceae</taxon>
        <taxon>Tolypothrix</taxon>
    </lineage>
</organism>
<name>A0A0C1R359_9CYAN</name>